<feature type="compositionally biased region" description="Acidic residues" evidence="1">
    <location>
        <begin position="58"/>
        <end position="72"/>
    </location>
</feature>
<keyword evidence="3" id="KW-1185">Reference proteome</keyword>
<dbReference type="EMBL" id="POTY01000388">
    <property type="protein sequence ID" value="PZG05386.1"/>
    <property type="molecule type" value="Genomic_DNA"/>
</dbReference>
<comment type="caution">
    <text evidence="2">The sequence shown here is derived from an EMBL/GenBank/DDBJ whole genome shotgun (WGS) entry which is preliminary data.</text>
</comment>
<dbReference type="AlphaFoldDB" id="A0A2W2D0P5"/>
<accession>A0A2W2D0P5</accession>
<evidence type="ECO:0000313" key="2">
    <source>
        <dbReference type="EMBL" id="PZG05386.1"/>
    </source>
</evidence>
<evidence type="ECO:0000256" key="1">
    <source>
        <dbReference type="SAM" id="MobiDB-lite"/>
    </source>
</evidence>
<feature type="compositionally biased region" description="Basic and acidic residues" evidence="1">
    <location>
        <begin position="133"/>
        <end position="145"/>
    </location>
</feature>
<proteinExistence type="predicted"/>
<organism evidence="2 3">
    <name type="scientific">Micromonospora craterilacus</name>
    <dbReference type="NCBI Taxonomy" id="1655439"/>
    <lineage>
        <taxon>Bacteria</taxon>
        <taxon>Bacillati</taxon>
        <taxon>Actinomycetota</taxon>
        <taxon>Actinomycetes</taxon>
        <taxon>Micromonosporales</taxon>
        <taxon>Micromonosporaceae</taxon>
        <taxon>Micromonospora</taxon>
    </lineage>
</organism>
<reference evidence="2 3" key="1">
    <citation type="submission" date="2018-01" db="EMBL/GenBank/DDBJ databases">
        <title>Draft genome sequence of Jishengella sp. NA12.</title>
        <authorList>
            <person name="Sahin N."/>
            <person name="Ay H."/>
            <person name="Saygin H."/>
        </authorList>
    </citation>
    <scope>NUCLEOTIDE SEQUENCE [LARGE SCALE GENOMIC DNA]</scope>
    <source>
        <strain evidence="2 3">NA12</strain>
    </source>
</reference>
<protein>
    <submittedName>
        <fullName evidence="2">Uncharacterized protein</fullName>
    </submittedName>
</protein>
<name>A0A2W2D0P5_9ACTN</name>
<feature type="region of interest" description="Disordered" evidence="1">
    <location>
        <begin position="50"/>
        <end position="157"/>
    </location>
</feature>
<gene>
    <name evidence="2" type="ORF">C1I95_32740</name>
</gene>
<sequence length="192" mass="20580">MMTEYQVTGDIAHVTVDSMLGLQRQTLYKGSRFQSPPATEQEVTHLLSINVIKKLGDEPDEPDEPDGADADAGDQVPASEREAGTSADAPQAETGTGHGQALSVTTGEHPADEEPGSEEPADQADEAQDTTDTEARRQTARDKLAKLGGKAPNARHGDEVLVEYLVQQGGNYEDLVRAERDDLLGMVKARQS</sequence>
<evidence type="ECO:0000313" key="3">
    <source>
        <dbReference type="Proteomes" id="UP000248924"/>
    </source>
</evidence>
<dbReference type="Proteomes" id="UP000248924">
    <property type="component" value="Unassembled WGS sequence"/>
</dbReference>
<feature type="compositionally biased region" description="Acidic residues" evidence="1">
    <location>
        <begin position="111"/>
        <end position="132"/>
    </location>
</feature>